<evidence type="ECO:0000256" key="3">
    <source>
        <dbReference type="ARBA" id="ARBA00022692"/>
    </source>
</evidence>
<comment type="subcellular location">
    <subcellularLocation>
        <location evidence="8">Host nucleus inner membrane</location>
        <topology evidence="8">Single-pass membrane protein</topology>
    </subcellularLocation>
</comment>
<keyword evidence="1" id="KW-0597">Phosphoprotein</keyword>
<dbReference type="Proteomes" id="UP000134372">
    <property type="component" value="Segment"/>
</dbReference>
<keyword evidence="12" id="KW-1185">Reference proteome</keyword>
<evidence type="ECO:0000256" key="8">
    <source>
        <dbReference type="ARBA" id="ARBA00043948"/>
    </source>
</evidence>
<evidence type="ECO:0000256" key="4">
    <source>
        <dbReference type="ARBA" id="ARBA00022870"/>
    </source>
</evidence>
<protein>
    <submittedName>
        <fullName evidence="11">ORF67</fullName>
    </submittedName>
</protein>
<evidence type="ECO:0000313" key="11">
    <source>
        <dbReference type="EMBL" id="AGY30753.1"/>
    </source>
</evidence>
<dbReference type="GO" id="GO:0044201">
    <property type="term" value="C:host cell nuclear inner membrane"/>
    <property type="evidence" value="ECO:0007669"/>
    <property type="project" value="UniProtKB-SubCell"/>
</dbReference>
<dbReference type="Pfam" id="PF04541">
    <property type="entry name" value="Herpes_U34"/>
    <property type="match status" value="1"/>
</dbReference>
<proteinExistence type="inferred from homology"/>
<accession>U5NM87</accession>
<evidence type="ECO:0000256" key="5">
    <source>
        <dbReference type="ARBA" id="ARBA00022921"/>
    </source>
</evidence>
<evidence type="ECO:0000256" key="7">
    <source>
        <dbReference type="ARBA" id="ARBA00023136"/>
    </source>
</evidence>
<keyword evidence="5" id="KW-0426">Late protein</keyword>
<evidence type="ECO:0000256" key="6">
    <source>
        <dbReference type="ARBA" id="ARBA00022989"/>
    </source>
</evidence>
<feature type="transmembrane region" description="Helical" evidence="10">
    <location>
        <begin position="248"/>
        <end position="266"/>
    </location>
</feature>
<keyword evidence="3 10" id="KW-0812">Transmembrane</keyword>
<feature type="region of interest" description="Disordered" evidence="9">
    <location>
        <begin position="189"/>
        <end position="208"/>
    </location>
</feature>
<evidence type="ECO:0000256" key="10">
    <source>
        <dbReference type="SAM" id="Phobius"/>
    </source>
</evidence>
<reference evidence="11 12" key="1">
    <citation type="journal article" date="2013" name="J. Virol.">
        <title>Next-Generation Sequence Analysis of the Genome of RFHVMn, the Macaque Homolog of Kaposi's Sarcoma (KS)-Associated Herpesvirus, from a KS-Like Tumor of a Pig-Tailed Macaque.</title>
        <authorList>
            <person name="Bruce A.G."/>
            <person name="Ryan J.T."/>
            <person name="Thomas M.J."/>
            <person name="Peng X."/>
            <person name="Grundhoff A."/>
            <person name="Tsai C.C."/>
            <person name="Rose T.M."/>
        </authorList>
    </citation>
    <scope>NUCLEOTIDE SEQUENCE [LARGE SCALE GENOMIC DNA]</scope>
    <source>
        <strain evidence="11">RFHVMnM78114</strain>
    </source>
</reference>
<evidence type="ECO:0000256" key="1">
    <source>
        <dbReference type="ARBA" id="ARBA00022553"/>
    </source>
</evidence>
<dbReference type="EMBL" id="KF703446">
    <property type="protein sequence ID" value="AGY30753.1"/>
    <property type="molecule type" value="Genomic_DNA"/>
</dbReference>
<evidence type="ECO:0000256" key="2">
    <source>
        <dbReference type="ARBA" id="ARBA00022562"/>
    </source>
</evidence>
<sequence>MSAGRRVVDELCRVVSAYLGQPGQPVELERCYDGAPVYAKGASAAVCTVRLEHGCIYHLEFVYKFWLHILRDLRYARTPCFVISNNGLTTTLKCFVCRPQDAAAQFGHILPVDSDVHLAKNASVVLGEDDFTKFKAGLVFSHNLNVYSSMVICRTYFTDYRQVLQFLVVTPKSHKRLRSLLDTVSSLASPAADVGGDSGAAGPDGTTAAETRVPDSAADFVLGTPAVGRLLPRAAGIAGLLFGGLRRAWPWLSGGLILLLLGCVWIRPT</sequence>
<keyword evidence="7 10" id="KW-0472">Membrane</keyword>
<dbReference type="InterPro" id="IPR007626">
    <property type="entry name" value="Herpesvirus_viron_egress-type"/>
</dbReference>
<dbReference type="HAMAP" id="MF_04024">
    <property type="entry name" value="HSV_NEC2"/>
    <property type="match status" value="1"/>
</dbReference>
<name>U5NM87_9GAMA</name>
<evidence type="ECO:0000256" key="9">
    <source>
        <dbReference type="SAM" id="MobiDB-lite"/>
    </source>
</evidence>
<evidence type="ECO:0000313" key="12">
    <source>
        <dbReference type="Proteomes" id="UP000134372"/>
    </source>
</evidence>
<keyword evidence="2" id="KW-1048">Host nucleus</keyword>
<keyword evidence="4" id="KW-1043">Host membrane</keyword>
<keyword evidence="6 10" id="KW-1133">Transmembrane helix</keyword>
<organism evidence="11 12">
    <name type="scientific">Retroperitoneal fibromatosis-associated herpesvirus</name>
    <dbReference type="NCBI Taxonomy" id="111469"/>
    <lineage>
        <taxon>Viruses</taxon>
        <taxon>Duplodnaviria</taxon>
        <taxon>Heunggongvirae</taxon>
        <taxon>Peploviricota</taxon>
        <taxon>Herviviricetes</taxon>
        <taxon>Herpesvirales</taxon>
        <taxon>Orthoherpesviridae</taxon>
        <taxon>Gammaherpesvirinae</taxon>
        <taxon>Rhadinovirus</taxon>
        <taxon>Rhadinovirus macacinegamma8</taxon>
        <taxon>Macacine gammaherpesvirus 8</taxon>
    </lineage>
</organism>